<dbReference type="Proteomes" id="UP000015453">
    <property type="component" value="Unassembled WGS sequence"/>
</dbReference>
<dbReference type="PRINTS" id="PR00750">
    <property type="entry name" value="BETAAMYLASE"/>
</dbReference>
<keyword evidence="4" id="KW-0378">Hydrolase</keyword>
<dbReference type="EMBL" id="AUSU01006654">
    <property type="protein sequence ID" value="EPS61694.1"/>
    <property type="molecule type" value="Genomic_DNA"/>
</dbReference>
<dbReference type="GO" id="GO:0000272">
    <property type="term" value="P:polysaccharide catabolic process"/>
    <property type="evidence" value="ECO:0007669"/>
    <property type="project" value="UniProtKB-KW"/>
</dbReference>
<comment type="catalytic activity">
    <reaction evidence="4">
        <text>Hydrolysis of (1-&gt;4)-alpha-D-glucosidic linkages in polysaccharides so as to remove successive maltose units from the non-reducing ends of the chains.</text>
        <dbReference type="EC" id="3.2.1.2"/>
    </reaction>
</comment>
<keyword evidence="2 4" id="KW-0119">Carbohydrate metabolism</keyword>
<feature type="non-terminal residue" evidence="5">
    <location>
        <position position="514"/>
    </location>
</feature>
<evidence type="ECO:0000256" key="4">
    <source>
        <dbReference type="RuleBase" id="RU000509"/>
    </source>
</evidence>
<dbReference type="GO" id="GO:0016161">
    <property type="term" value="F:beta-amylase activity"/>
    <property type="evidence" value="ECO:0007669"/>
    <property type="project" value="UniProtKB-EC"/>
</dbReference>
<dbReference type="AlphaFoldDB" id="S8C4R9"/>
<protein>
    <recommendedName>
        <fullName evidence="4">Beta-amylase</fullName>
        <ecNumber evidence="4">3.2.1.2</ecNumber>
    </recommendedName>
</protein>
<reference evidence="5 6" key="1">
    <citation type="journal article" date="2013" name="BMC Genomics">
        <title>The miniature genome of a carnivorous plant Genlisea aurea contains a low number of genes and short non-coding sequences.</title>
        <authorList>
            <person name="Leushkin E.V."/>
            <person name="Sutormin R.A."/>
            <person name="Nabieva E.R."/>
            <person name="Penin A.A."/>
            <person name="Kondrashov A.S."/>
            <person name="Logacheva M.D."/>
        </authorList>
    </citation>
    <scope>NUCLEOTIDE SEQUENCE [LARGE SCALE GENOMIC DNA]</scope>
</reference>
<keyword evidence="6" id="KW-1185">Reference proteome</keyword>
<evidence type="ECO:0000256" key="2">
    <source>
        <dbReference type="ARBA" id="ARBA00023277"/>
    </source>
</evidence>
<evidence type="ECO:0000313" key="6">
    <source>
        <dbReference type="Proteomes" id="UP000015453"/>
    </source>
</evidence>
<evidence type="ECO:0000313" key="5">
    <source>
        <dbReference type="EMBL" id="EPS61694.1"/>
    </source>
</evidence>
<organism evidence="5 6">
    <name type="scientific">Genlisea aurea</name>
    <dbReference type="NCBI Taxonomy" id="192259"/>
    <lineage>
        <taxon>Eukaryota</taxon>
        <taxon>Viridiplantae</taxon>
        <taxon>Streptophyta</taxon>
        <taxon>Embryophyta</taxon>
        <taxon>Tracheophyta</taxon>
        <taxon>Spermatophyta</taxon>
        <taxon>Magnoliopsida</taxon>
        <taxon>eudicotyledons</taxon>
        <taxon>Gunneridae</taxon>
        <taxon>Pentapetalae</taxon>
        <taxon>asterids</taxon>
        <taxon>lamiids</taxon>
        <taxon>Lamiales</taxon>
        <taxon>Lentibulariaceae</taxon>
        <taxon>Genlisea</taxon>
    </lineage>
</organism>
<evidence type="ECO:0000256" key="3">
    <source>
        <dbReference type="ARBA" id="ARBA00023326"/>
    </source>
</evidence>
<accession>S8C4R9</accession>
<dbReference type="PANTHER" id="PTHR31352">
    <property type="entry name" value="BETA-AMYLASE 1, CHLOROPLASTIC"/>
    <property type="match status" value="1"/>
</dbReference>
<proteinExistence type="inferred from homology"/>
<gene>
    <name evidence="5" type="ORF">M569_13099</name>
</gene>
<dbReference type="InterPro" id="IPR017853">
    <property type="entry name" value="GH"/>
</dbReference>
<dbReference type="OrthoDB" id="1660156at2759"/>
<dbReference type="PANTHER" id="PTHR31352:SF7">
    <property type="entry name" value="BETA-AMYLASE"/>
    <property type="match status" value="1"/>
</dbReference>
<dbReference type="SUPFAM" id="SSF51445">
    <property type="entry name" value="(Trans)glycosidases"/>
    <property type="match status" value="1"/>
</dbReference>
<sequence length="514" mass="57785">MAVASPSAPSFYCTPHSGYRHARFSLPISVRAGRDFRSRILARPRIASRLNAASSDGGELVHELNHGRWRRGSFPVYVTLPIDAVGPNAQAMRRKKAMTQSFWALATAGVEGVVMEVWWGLVEGGFPGIYNWNGYLEIVELAQRFGLKVRALMAFHQCGSGPDDPFWIPLPLWVLEEMQEDPDIAFSDKFGRRSMEYISFGCDTIPVLNGRSPVQAYADMMKDFRDTFRPFLGGTITGIQVGLGPGGELRYPSCPTQKLAWAWHARELGEFQCYDKYMVACLNACAGKIGMKQWGNGGPNGASSLFQNPEYTEFFRSNGSWMSPYGEFFLGWYSEMLLLHGERICREAKAIFRGLEVSMTGKIAAVYWHYATRSHPSELTSGYYNTVLRDGFTPIVRMFGRHGFGIGCSCFDMADSEEKPRMITTSKPESFLKQVLLSAGAWDVPLEGSNYSSKMDDDSFGQVVKMSKLSPSCSFNLVRMDRNMFESRRWDSFVRFVRQMSAAGDVFRLRSEFG</sequence>
<comment type="similarity">
    <text evidence="1 4">Belongs to the glycosyl hydrolase 14 family.</text>
</comment>
<keyword evidence="3 4" id="KW-0624">Polysaccharide degradation</keyword>
<comment type="caution">
    <text evidence="5">The sequence shown here is derived from an EMBL/GenBank/DDBJ whole genome shotgun (WGS) entry which is preliminary data.</text>
</comment>
<dbReference type="InterPro" id="IPR001554">
    <property type="entry name" value="Glyco_hydro_14"/>
</dbReference>
<keyword evidence="4" id="KW-0326">Glycosidase</keyword>
<dbReference type="Gene3D" id="3.20.20.80">
    <property type="entry name" value="Glycosidases"/>
    <property type="match status" value="1"/>
</dbReference>
<evidence type="ECO:0000256" key="1">
    <source>
        <dbReference type="ARBA" id="ARBA00005652"/>
    </source>
</evidence>
<name>S8C4R9_9LAMI</name>
<dbReference type="EC" id="3.2.1.2" evidence="4"/>
<dbReference type="Pfam" id="PF01373">
    <property type="entry name" value="Glyco_hydro_14"/>
    <property type="match status" value="1"/>
</dbReference>